<comment type="caution">
    <text evidence="3">The sequence shown here is derived from an EMBL/GenBank/DDBJ whole genome shotgun (WGS) entry which is preliminary data.</text>
</comment>
<dbReference type="AlphaFoldDB" id="A0A9P7J6D4"/>
<sequence>MVIVDKFGVHRLEVRCCDCPNAMSPDIQMFRHRFFPASFNRPKTVFTFRVLDDFLLDSLECSISVMNYYSKLRRMTLSMFPHLVPDRYRELMRVARQWRQLKTMKWHGFGHRSDNLTGELALFCPACPQPGINVLLSEDESLDDWKYTRSFVMDGNFKAKHLHPIKPFDEVWLSDGLGFMVGKNRYKMHLAEAADTVEKSSCNNHRAVNQANAARHKLESTGIGGVACARHGCFVPHSMVDFQKGERQMNMDYALCEASQHNMEGITRAVTFYDINCQYNKHFRVQVDRSQFLEMALQLTIIPGIGLWHIHGHQDSCYVRYASNFIEGIGRIDGEIMETLWARLNLISPAARGMSSPHRKECLDYQMNDSKFCKMIRMKRTLCRKYKLARNGISESGKAFDRLDEAAPAHLKTEWLARERIAQSSRVNDPAAMDEYEINIKKAPSKKEIELRLLEEGNARNAAPSRRSVAMWISTGLAIEEAQIAMLIETQRLDIARQCDRLQGQIDGFTRSALTHLGEGFDADDEPDDLNVDILDDLDDDLADFTETSHTWTNSPKLTVIPLPSNLGDLIPLEMSLREGQANDALHNLRIYLCNKAILFRTTVRQAKSQALKTRAWSQVTSVQQVVSLHASIYTKTRKQMMKLEPGQDQLQKYKPLLREQLKISTAVGDPNARFDLRGPDQSTHPKFTESIGFGQRHYGIDGGKK</sequence>
<dbReference type="EMBL" id="JABBWE010000003">
    <property type="protein sequence ID" value="KAG1805032.1"/>
    <property type="molecule type" value="Genomic_DNA"/>
</dbReference>
<dbReference type="PANTHER" id="PTHR33096:SF1">
    <property type="entry name" value="CXC1-LIKE CYSTEINE CLUSTER ASSOCIATED WITH KDZ TRANSPOSASES DOMAIN-CONTAINING PROTEIN"/>
    <property type="match status" value="1"/>
</dbReference>
<keyword evidence="4" id="KW-1185">Reference proteome</keyword>
<dbReference type="Pfam" id="PF18758">
    <property type="entry name" value="KDZ"/>
    <property type="match status" value="1"/>
</dbReference>
<evidence type="ECO:0000256" key="1">
    <source>
        <dbReference type="SAM" id="MobiDB-lite"/>
    </source>
</evidence>
<feature type="domain" description="CxC2-like cysteine cluster KDZ transposase-associated" evidence="2">
    <location>
        <begin position="1"/>
        <end position="76"/>
    </location>
</feature>
<accession>A0A9P7J6D4</accession>
<protein>
    <recommendedName>
        <fullName evidence="2">CxC2-like cysteine cluster KDZ transposase-associated domain-containing protein</fullName>
    </recommendedName>
</protein>
<dbReference type="InterPro" id="IPR041457">
    <property type="entry name" value="CxC2_KDZ-assoc"/>
</dbReference>
<evidence type="ECO:0000313" key="3">
    <source>
        <dbReference type="EMBL" id="KAG1805032.1"/>
    </source>
</evidence>
<dbReference type="OrthoDB" id="2742161at2759"/>
<dbReference type="InterPro" id="IPR040521">
    <property type="entry name" value="KDZ"/>
</dbReference>
<evidence type="ECO:0000313" key="4">
    <source>
        <dbReference type="Proteomes" id="UP000719766"/>
    </source>
</evidence>
<dbReference type="RefSeq" id="XP_041166647.1">
    <property type="nucleotide sequence ID" value="XM_041301595.1"/>
</dbReference>
<dbReference type="GeneID" id="64595359"/>
<organism evidence="3 4">
    <name type="scientific">Suillus plorans</name>
    <dbReference type="NCBI Taxonomy" id="116603"/>
    <lineage>
        <taxon>Eukaryota</taxon>
        <taxon>Fungi</taxon>
        <taxon>Dikarya</taxon>
        <taxon>Basidiomycota</taxon>
        <taxon>Agaricomycotina</taxon>
        <taxon>Agaricomycetes</taxon>
        <taxon>Agaricomycetidae</taxon>
        <taxon>Boletales</taxon>
        <taxon>Suillineae</taxon>
        <taxon>Suillaceae</taxon>
        <taxon>Suillus</taxon>
    </lineage>
</organism>
<gene>
    <name evidence="3" type="ORF">HD556DRAFT_1328019</name>
</gene>
<reference evidence="3" key="1">
    <citation type="journal article" date="2020" name="New Phytol.">
        <title>Comparative genomics reveals dynamic genome evolution in host specialist ectomycorrhizal fungi.</title>
        <authorList>
            <person name="Lofgren L.A."/>
            <person name="Nguyen N.H."/>
            <person name="Vilgalys R."/>
            <person name="Ruytinx J."/>
            <person name="Liao H.L."/>
            <person name="Branco S."/>
            <person name="Kuo A."/>
            <person name="LaButti K."/>
            <person name="Lipzen A."/>
            <person name="Andreopoulos W."/>
            <person name="Pangilinan J."/>
            <person name="Riley R."/>
            <person name="Hundley H."/>
            <person name="Na H."/>
            <person name="Barry K."/>
            <person name="Grigoriev I.V."/>
            <person name="Stajich J.E."/>
            <person name="Kennedy P.G."/>
        </authorList>
    </citation>
    <scope>NUCLEOTIDE SEQUENCE</scope>
    <source>
        <strain evidence="3">S12</strain>
    </source>
</reference>
<evidence type="ECO:0000259" key="2">
    <source>
        <dbReference type="Pfam" id="PF18803"/>
    </source>
</evidence>
<dbReference type="PANTHER" id="PTHR33096">
    <property type="entry name" value="CXC2 DOMAIN-CONTAINING PROTEIN"/>
    <property type="match status" value="1"/>
</dbReference>
<name>A0A9P7J6D4_9AGAM</name>
<dbReference type="Pfam" id="PF18803">
    <property type="entry name" value="CxC2"/>
    <property type="match status" value="1"/>
</dbReference>
<proteinExistence type="predicted"/>
<dbReference type="Proteomes" id="UP000719766">
    <property type="component" value="Unassembled WGS sequence"/>
</dbReference>
<feature type="region of interest" description="Disordered" evidence="1">
    <location>
        <begin position="671"/>
        <end position="690"/>
    </location>
</feature>